<keyword evidence="1" id="KW-0812">Transmembrane</keyword>
<feature type="transmembrane region" description="Helical" evidence="1">
    <location>
        <begin position="157"/>
        <end position="179"/>
    </location>
</feature>
<evidence type="ECO:0000313" key="3">
    <source>
        <dbReference type="Proteomes" id="UP000001307"/>
    </source>
</evidence>
<dbReference type="Proteomes" id="UP000001307">
    <property type="component" value="Unassembled WGS sequence"/>
</dbReference>
<feature type="transmembrane region" description="Helical" evidence="1">
    <location>
        <begin position="217"/>
        <end position="235"/>
    </location>
</feature>
<name>E4XM33_OIKDI</name>
<feature type="transmembrane region" description="Helical" evidence="1">
    <location>
        <begin position="284"/>
        <end position="303"/>
    </location>
</feature>
<feature type="transmembrane region" description="Helical" evidence="1">
    <location>
        <begin position="242"/>
        <end position="264"/>
    </location>
</feature>
<feature type="transmembrane region" description="Helical" evidence="1">
    <location>
        <begin position="75"/>
        <end position="95"/>
    </location>
</feature>
<sequence>MAKIVSDILSLRTTSLAIYTDSVFTNRSTNSTSTKTEDQKRSFSTRILLSIRERIRLVSNYSIVSIKKVARNGDFVTTISLFLAGQGCGFFGIPWSWSRGSILTGIIAAVMKCFFYTYMGITFFEASESCVGLIAGHGKDELPDLSMVVDFKYGRNWSYICTFFGLSLSVAATVANFLYLCSTLYFFVLGCFELGHDFDINSNLTEYSTSEELLSPYWTLTGTVPLFCILVIFIVNVKSSVFFTRLLAVFGLPSTILISCILFWKASVWRTQEKTPSFEPYPVVNSAIFPFSTIFYQLSYMPLIM</sequence>
<feature type="transmembrane region" description="Helical" evidence="1">
    <location>
        <begin position="101"/>
        <end position="119"/>
    </location>
</feature>
<gene>
    <name evidence="2" type="ORF">GSOID_T00014781001</name>
</gene>
<dbReference type="AlphaFoldDB" id="E4XM33"/>
<keyword evidence="3" id="KW-1185">Reference proteome</keyword>
<keyword evidence="1" id="KW-0472">Membrane</keyword>
<accession>E4XM33</accession>
<dbReference type="OrthoDB" id="10626902at2759"/>
<organism evidence="2">
    <name type="scientific">Oikopleura dioica</name>
    <name type="common">Tunicate</name>
    <dbReference type="NCBI Taxonomy" id="34765"/>
    <lineage>
        <taxon>Eukaryota</taxon>
        <taxon>Metazoa</taxon>
        <taxon>Chordata</taxon>
        <taxon>Tunicata</taxon>
        <taxon>Appendicularia</taxon>
        <taxon>Copelata</taxon>
        <taxon>Oikopleuridae</taxon>
        <taxon>Oikopleura</taxon>
    </lineage>
</organism>
<evidence type="ECO:0000313" key="2">
    <source>
        <dbReference type="EMBL" id="CBY11040.1"/>
    </source>
</evidence>
<dbReference type="InParanoid" id="E4XM33"/>
<reference evidence="2" key="1">
    <citation type="journal article" date="2010" name="Science">
        <title>Plasticity of animal genome architecture unmasked by rapid evolution of a pelagic tunicate.</title>
        <authorList>
            <person name="Denoeud F."/>
            <person name="Henriet S."/>
            <person name="Mungpakdee S."/>
            <person name="Aury J.M."/>
            <person name="Da Silva C."/>
            <person name="Brinkmann H."/>
            <person name="Mikhaleva J."/>
            <person name="Olsen L.C."/>
            <person name="Jubin C."/>
            <person name="Canestro C."/>
            <person name="Bouquet J.M."/>
            <person name="Danks G."/>
            <person name="Poulain J."/>
            <person name="Campsteijn C."/>
            <person name="Adamski M."/>
            <person name="Cross I."/>
            <person name="Yadetie F."/>
            <person name="Muffato M."/>
            <person name="Louis A."/>
            <person name="Butcher S."/>
            <person name="Tsagkogeorga G."/>
            <person name="Konrad A."/>
            <person name="Singh S."/>
            <person name="Jensen M.F."/>
            <person name="Cong E.H."/>
            <person name="Eikeseth-Otteraa H."/>
            <person name="Noel B."/>
            <person name="Anthouard V."/>
            <person name="Porcel B.M."/>
            <person name="Kachouri-Lafond R."/>
            <person name="Nishino A."/>
            <person name="Ugolini M."/>
            <person name="Chourrout P."/>
            <person name="Nishida H."/>
            <person name="Aasland R."/>
            <person name="Huzurbazar S."/>
            <person name="Westhof E."/>
            <person name="Delsuc F."/>
            <person name="Lehrach H."/>
            <person name="Reinhardt R."/>
            <person name="Weissenbach J."/>
            <person name="Roy S.W."/>
            <person name="Artiguenave F."/>
            <person name="Postlethwait J.H."/>
            <person name="Manak J.R."/>
            <person name="Thompson E.M."/>
            <person name="Jaillon O."/>
            <person name="Du Pasquier L."/>
            <person name="Boudinot P."/>
            <person name="Liberles D.A."/>
            <person name="Volff J.N."/>
            <person name="Philippe H."/>
            <person name="Lenhard B."/>
            <person name="Roest Crollius H."/>
            <person name="Wincker P."/>
            <person name="Chourrout D."/>
        </authorList>
    </citation>
    <scope>NUCLEOTIDE SEQUENCE [LARGE SCALE GENOMIC DNA]</scope>
</reference>
<keyword evidence="1" id="KW-1133">Transmembrane helix</keyword>
<evidence type="ECO:0000256" key="1">
    <source>
        <dbReference type="SAM" id="Phobius"/>
    </source>
</evidence>
<proteinExistence type="predicted"/>
<evidence type="ECO:0008006" key="4">
    <source>
        <dbReference type="Google" id="ProtNLM"/>
    </source>
</evidence>
<dbReference type="EMBL" id="FN653074">
    <property type="protein sequence ID" value="CBY11040.1"/>
    <property type="molecule type" value="Genomic_DNA"/>
</dbReference>
<protein>
    <recommendedName>
        <fullName evidence="4">Amino acid transporter transmembrane domain-containing protein</fullName>
    </recommendedName>
</protein>